<comment type="pathway">
    <text evidence="1">Cell wall biogenesis; peptidoglycan biosynthesis.</text>
</comment>
<evidence type="ECO:0000256" key="11">
    <source>
        <dbReference type="ARBA" id="ARBA00049902"/>
    </source>
</evidence>
<dbReference type="Proteomes" id="UP000192472">
    <property type="component" value="Unassembled WGS sequence"/>
</dbReference>
<comment type="similarity">
    <text evidence="2">In the C-terminal section; belongs to the transpeptidase family.</text>
</comment>
<feature type="domain" description="Penicillin-binding C-terminal" evidence="14">
    <location>
        <begin position="702"/>
        <end position="788"/>
    </location>
</feature>
<evidence type="ECO:0000256" key="4">
    <source>
        <dbReference type="ARBA" id="ARBA00022645"/>
    </source>
</evidence>
<comment type="catalytic activity">
    <reaction evidence="11">
        <text>[GlcNAc-(1-&gt;4)-Mur2Ac(oyl-L-Ala-gamma-D-Glu-L-Lys-D-Ala-D-Ala)](n)-di-trans,octa-cis-undecaprenyl diphosphate + beta-D-GlcNAc-(1-&gt;4)-Mur2Ac(oyl-L-Ala-gamma-D-Glu-L-Lys-D-Ala-D-Ala)-di-trans,octa-cis-undecaprenyl diphosphate = [GlcNAc-(1-&gt;4)-Mur2Ac(oyl-L-Ala-gamma-D-Glu-L-Lys-D-Ala-D-Ala)](n+1)-di-trans,octa-cis-undecaprenyl diphosphate + di-trans,octa-cis-undecaprenyl diphosphate + H(+)</text>
        <dbReference type="Rhea" id="RHEA:23708"/>
        <dbReference type="Rhea" id="RHEA-COMP:9602"/>
        <dbReference type="Rhea" id="RHEA-COMP:9603"/>
        <dbReference type="ChEBI" id="CHEBI:15378"/>
        <dbReference type="ChEBI" id="CHEBI:58405"/>
        <dbReference type="ChEBI" id="CHEBI:60033"/>
        <dbReference type="ChEBI" id="CHEBI:78435"/>
        <dbReference type="EC" id="2.4.99.28"/>
    </reaction>
</comment>
<evidence type="ECO:0000256" key="5">
    <source>
        <dbReference type="ARBA" id="ARBA00022670"/>
    </source>
</evidence>
<dbReference type="GO" id="GO:0030288">
    <property type="term" value="C:outer membrane-bounded periplasmic space"/>
    <property type="evidence" value="ECO:0007669"/>
    <property type="project" value="TreeGrafter"/>
</dbReference>
<feature type="domain" description="Glycosyl transferase family 51" evidence="13">
    <location>
        <begin position="66"/>
        <end position="229"/>
    </location>
</feature>
<evidence type="ECO:0000259" key="14">
    <source>
        <dbReference type="Pfam" id="PF06832"/>
    </source>
</evidence>
<protein>
    <recommendedName>
        <fullName evidence="10">peptidoglycan glycosyltransferase</fullName>
        <ecNumber evidence="10">2.4.99.28</ecNumber>
    </recommendedName>
</protein>
<sequence length="795" mass="89535">MMTMSNMKKKITKILKNRLVQLLLLGSILFLLLPLPDPLFDQPYTTTIESADGQLMGARIADDGQWRFPRVDSLPTKFETALLHFEDEYFYYHFGVNPISIFKAFITNVKSGSIKRGGSTLSMQVIRMARGNQPRTIFQKLWETVLAIKLELLYAKNEILMLYASHAPFGGNVVGISAASWRYFNRAPERLSWAEAAALAVLPNQPSIIFPGKNDQAYKGKRDLLLTKLHQNGYFDATTLTLAKAEELPGQPHDLPQLAPHLLGQLIKDGKKGLRNQVTLDVSLQNTVTRLTENHVQQLNANYIFNGAALVVELLSGETKAYVGNVNAEEIHSPSVDVIQAKRSTGSLLKPFLYAAAIDEGQLSPKQLLGDYPVFFEGFAPRNFDLQYHGAVHADEALTRSLNLPFVMLLKEYGYQKFHQKLQRIGMKSLDKPADHYGLSMILGGAESSLDELVNMYANLYRVYRHSFDQSITAQYDADNYIQHQYLTNQAVTPLATMQNPEELSVASIWSMFQAMKGLHRPEDFAGWEQFRSSTPISWKTGTSFGFRDAWAIGLNGRYVVGVWVGNADGEGRPGLVGGKAAAPLMFQIFEQLESDPFDEVPTSETQVFEICKESGQKVNPNCENKEEVSLPITIENSAACSFHQLIHLDKTQTYQVNSSCYDVNQMIHKSWFALPPVQAWYYRQYNTDYQSPPKFLAGCDQSSKTTTLEMIYPKPNAKVYIPKELDGTYGQTIFEAAHSDTKETIYWHLDGIYLGSTKRVHQLGLFTKPGQHELHLLDGQGQELNFRFEVMGER</sequence>
<dbReference type="Pfam" id="PF00912">
    <property type="entry name" value="Transgly"/>
    <property type="match status" value="1"/>
</dbReference>
<dbReference type="Gene3D" id="1.10.3810.10">
    <property type="entry name" value="Biosynthetic peptidoglycan transglycosylase-like"/>
    <property type="match status" value="1"/>
</dbReference>
<dbReference type="InterPro" id="IPR009647">
    <property type="entry name" value="PBP_C"/>
</dbReference>
<dbReference type="Pfam" id="PF00905">
    <property type="entry name" value="Transpeptidase"/>
    <property type="match status" value="1"/>
</dbReference>
<dbReference type="InterPro" id="IPR023346">
    <property type="entry name" value="Lysozyme-like_dom_sf"/>
</dbReference>
<evidence type="ECO:0000256" key="2">
    <source>
        <dbReference type="ARBA" id="ARBA00007090"/>
    </source>
</evidence>
<keyword evidence="8" id="KW-0378">Hydrolase</keyword>
<dbReference type="Pfam" id="PF06832">
    <property type="entry name" value="BiPBP_C"/>
    <property type="match status" value="1"/>
</dbReference>
<dbReference type="GO" id="GO:0009252">
    <property type="term" value="P:peptidoglycan biosynthetic process"/>
    <property type="evidence" value="ECO:0007669"/>
    <property type="project" value="InterPro"/>
</dbReference>
<dbReference type="PANTHER" id="PTHR32282:SF15">
    <property type="entry name" value="PENICILLIN-BINDING PROTEIN 1C"/>
    <property type="match status" value="1"/>
</dbReference>
<dbReference type="GO" id="GO:0008658">
    <property type="term" value="F:penicillin binding"/>
    <property type="evidence" value="ECO:0007669"/>
    <property type="project" value="InterPro"/>
</dbReference>
<dbReference type="AlphaFoldDB" id="A0A1W2GE00"/>
<comment type="similarity">
    <text evidence="3">In the N-terminal section; belongs to the glycosyltransferase 51 family.</text>
</comment>
<feature type="domain" description="Penicillin-binding protein transpeptidase" evidence="12">
    <location>
        <begin position="307"/>
        <end position="491"/>
    </location>
</feature>
<evidence type="ECO:0000256" key="1">
    <source>
        <dbReference type="ARBA" id="ARBA00004752"/>
    </source>
</evidence>
<dbReference type="EC" id="2.4.99.28" evidence="10"/>
<organism evidence="15 16">
    <name type="scientific">Reichenbachiella faecimaris</name>
    <dbReference type="NCBI Taxonomy" id="692418"/>
    <lineage>
        <taxon>Bacteria</taxon>
        <taxon>Pseudomonadati</taxon>
        <taxon>Bacteroidota</taxon>
        <taxon>Cytophagia</taxon>
        <taxon>Cytophagales</taxon>
        <taxon>Reichenbachiellaceae</taxon>
        <taxon>Reichenbachiella</taxon>
    </lineage>
</organism>
<dbReference type="OrthoDB" id="9766909at2"/>
<accession>A0A1W2GE00</accession>
<dbReference type="EMBL" id="FWYF01000002">
    <property type="protein sequence ID" value="SMD34903.1"/>
    <property type="molecule type" value="Genomic_DNA"/>
</dbReference>
<evidence type="ECO:0000256" key="8">
    <source>
        <dbReference type="ARBA" id="ARBA00022801"/>
    </source>
</evidence>
<dbReference type="SUPFAM" id="SSF53955">
    <property type="entry name" value="Lysozyme-like"/>
    <property type="match status" value="1"/>
</dbReference>
<dbReference type="SUPFAM" id="SSF56601">
    <property type="entry name" value="beta-lactamase/transpeptidase-like"/>
    <property type="match status" value="1"/>
</dbReference>
<evidence type="ECO:0000256" key="3">
    <source>
        <dbReference type="ARBA" id="ARBA00007739"/>
    </source>
</evidence>
<dbReference type="NCBIfam" id="TIGR02073">
    <property type="entry name" value="PBP_1c"/>
    <property type="match status" value="1"/>
</dbReference>
<dbReference type="STRING" id="692418.SAMN04488029_2244"/>
<keyword evidence="6" id="KW-0328">Glycosyltransferase</keyword>
<keyword evidence="16" id="KW-1185">Reference proteome</keyword>
<keyword evidence="5" id="KW-0645">Protease</keyword>
<reference evidence="15 16" key="1">
    <citation type="submission" date="2017-04" db="EMBL/GenBank/DDBJ databases">
        <authorList>
            <person name="Afonso C.L."/>
            <person name="Miller P.J."/>
            <person name="Scott M.A."/>
            <person name="Spackman E."/>
            <person name="Goraichik I."/>
            <person name="Dimitrov K.M."/>
            <person name="Suarez D.L."/>
            <person name="Swayne D.E."/>
        </authorList>
    </citation>
    <scope>NUCLEOTIDE SEQUENCE [LARGE SCALE GENOMIC DNA]</scope>
    <source>
        <strain evidence="15 16">DSM 26133</strain>
    </source>
</reference>
<gene>
    <name evidence="15" type="ORF">SAMN04488029_2244</name>
</gene>
<evidence type="ECO:0000259" key="13">
    <source>
        <dbReference type="Pfam" id="PF00912"/>
    </source>
</evidence>
<evidence type="ECO:0000256" key="10">
    <source>
        <dbReference type="ARBA" id="ARBA00044770"/>
    </source>
</evidence>
<dbReference type="InterPro" id="IPR011815">
    <property type="entry name" value="PBP_1c"/>
</dbReference>
<dbReference type="GO" id="GO:0006508">
    <property type="term" value="P:proteolysis"/>
    <property type="evidence" value="ECO:0007669"/>
    <property type="project" value="UniProtKB-KW"/>
</dbReference>
<dbReference type="InterPro" id="IPR036950">
    <property type="entry name" value="PBP_transglycosylase"/>
</dbReference>
<dbReference type="Gene3D" id="3.40.710.10">
    <property type="entry name" value="DD-peptidase/beta-lactamase superfamily"/>
    <property type="match status" value="1"/>
</dbReference>
<keyword evidence="4" id="KW-0121">Carboxypeptidase</keyword>
<keyword evidence="7" id="KW-0808">Transferase</keyword>
<evidence type="ECO:0000313" key="15">
    <source>
        <dbReference type="EMBL" id="SMD34903.1"/>
    </source>
</evidence>
<dbReference type="InterPro" id="IPR050396">
    <property type="entry name" value="Glycosyltr_51/Transpeptidase"/>
</dbReference>
<evidence type="ECO:0000256" key="6">
    <source>
        <dbReference type="ARBA" id="ARBA00022676"/>
    </source>
</evidence>
<evidence type="ECO:0000313" key="16">
    <source>
        <dbReference type="Proteomes" id="UP000192472"/>
    </source>
</evidence>
<dbReference type="InterPro" id="IPR001264">
    <property type="entry name" value="Glyco_trans_51"/>
</dbReference>
<dbReference type="InterPro" id="IPR001460">
    <property type="entry name" value="PCN-bd_Tpept"/>
</dbReference>
<evidence type="ECO:0000259" key="12">
    <source>
        <dbReference type="Pfam" id="PF00905"/>
    </source>
</evidence>
<evidence type="ECO:0000256" key="9">
    <source>
        <dbReference type="ARBA" id="ARBA00023268"/>
    </source>
</evidence>
<proteinExistence type="inferred from homology"/>
<dbReference type="GO" id="GO:0008955">
    <property type="term" value="F:peptidoglycan glycosyltransferase activity"/>
    <property type="evidence" value="ECO:0007669"/>
    <property type="project" value="UniProtKB-EC"/>
</dbReference>
<dbReference type="PANTHER" id="PTHR32282">
    <property type="entry name" value="BINDING PROTEIN TRANSPEPTIDASE, PUTATIVE-RELATED"/>
    <property type="match status" value="1"/>
</dbReference>
<dbReference type="InterPro" id="IPR012338">
    <property type="entry name" value="Beta-lactam/transpept-like"/>
</dbReference>
<name>A0A1W2GE00_REIFA</name>
<dbReference type="GO" id="GO:0004180">
    <property type="term" value="F:carboxypeptidase activity"/>
    <property type="evidence" value="ECO:0007669"/>
    <property type="project" value="UniProtKB-KW"/>
</dbReference>
<keyword evidence="9" id="KW-0511">Multifunctional enzyme</keyword>
<evidence type="ECO:0000256" key="7">
    <source>
        <dbReference type="ARBA" id="ARBA00022679"/>
    </source>
</evidence>